<dbReference type="EMBL" id="MGAE01000012">
    <property type="protein sequence ID" value="OGK39832.1"/>
    <property type="molecule type" value="Genomic_DNA"/>
</dbReference>
<comment type="caution">
    <text evidence="2">The sequence shown here is derived from an EMBL/GenBank/DDBJ whole genome shotgun (WGS) entry which is preliminary data.</text>
</comment>
<dbReference type="Proteomes" id="UP000179024">
    <property type="component" value="Unassembled WGS sequence"/>
</dbReference>
<feature type="transmembrane region" description="Helical" evidence="1">
    <location>
        <begin position="200"/>
        <end position="218"/>
    </location>
</feature>
<keyword evidence="1" id="KW-1133">Transmembrane helix</keyword>
<feature type="transmembrane region" description="Helical" evidence="1">
    <location>
        <begin position="163"/>
        <end position="180"/>
    </location>
</feature>
<organism evidence="2 3">
    <name type="scientific">Candidatus Roizmanbacteria bacterium RIFCSPHIGHO2_12_FULL_44_10</name>
    <dbReference type="NCBI Taxonomy" id="1802054"/>
    <lineage>
        <taxon>Bacteria</taxon>
        <taxon>Candidatus Roizmaniibacteriota</taxon>
    </lineage>
</organism>
<sequence>MSFEKRFKEIIQKTPLPPKHHLWLNAFFSSFLVFCVFSLYLFSRRGEYDLYIANKAVAGTSLTIIGLSMALSGICYFWNRFDSKIIYRKHLGIIGFGYGLMHTVFSLFFLSDRFQFPTYFLSDNPHRISFFAALTAVFIFIIMTLISNKYAAQELGGVWWRRILRFGYVAYILIIIHLIALKYKGWISWIQEREDLLPPLGLPLFIFALFVIVLRIILEIAIRRNKKRPVVQSSYEAPQQQNPPNSTV</sequence>
<protein>
    <submittedName>
        <fullName evidence="2">Uncharacterized protein</fullName>
    </submittedName>
</protein>
<feature type="transmembrane region" description="Helical" evidence="1">
    <location>
        <begin position="21"/>
        <end position="42"/>
    </location>
</feature>
<evidence type="ECO:0000256" key="1">
    <source>
        <dbReference type="SAM" id="Phobius"/>
    </source>
</evidence>
<evidence type="ECO:0000313" key="3">
    <source>
        <dbReference type="Proteomes" id="UP000179024"/>
    </source>
</evidence>
<accession>A0A1F7I963</accession>
<reference evidence="2 3" key="1">
    <citation type="journal article" date="2016" name="Nat. Commun.">
        <title>Thousands of microbial genomes shed light on interconnected biogeochemical processes in an aquifer system.</title>
        <authorList>
            <person name="Anantharaman K."/>
            <person name="Brown C.T."/>
            <person name="Hug L.A."/>
            <person name="Sharon I."/>
            <person name="Castelle C.J."/>
            <person name="Probst A.J."/>
            <person name="Thomas B.C."/>
            <person name="Singh A."/>
            <person name="Wilkins M.J."/>
            <person name="Karaoz U."/>
            <person name="Brodie E.L."/>
            <person name="Williams K.H."/>
            <person name="Hubbard S.S."/>
            <person name="Banfield J.F."/>
        </authorList>
    </citation>
    <scope>NUCLEOTIDE SEQUENCE [LARGE SCALE GENOMIC DNA]</scope>
</reference>
<feature type="transmembrane region" description="Helical" evidence="1">
    <location>
        <begin position="130"/>
        <end position="151"/>
    </location>
</feature>
<feature type="transmembrane region" description="Helical" evidence="1">
    <location>
        <begin position="62"/>
        <end position="79"/>
    </location>
</feature>
<keyword evidence="1" id="KW-0472">Membrane</keyword>
<gene>
    <name evidence="2" type="ORF">A3F34_02910</name>
</gene>
<feature type="transmembrane region" description="Helical" evidence="1">
    <location>
        <begin position="91"/>
        <end position="110"/>
    </location>
</feature>
<dbReference type="AlphaFoldDB" id="A0A1F7I963"/>
<proteinExistence type="predicted"/>
<name>A0A1F7I963_9BACT</name>
<evidence type="ECO:0000313" key="2">
    <source>
        <dbReference type="EMBL" id="OGK39832.1"/>
    </source>
</evidence>
<keyword evidence="1" id="KW-0812">Transmembrane</keyword>